<reference evidence="1" key="1">
    <citation type="submission" date="2023-03" db="EMBL/GenBank/DDBJ databases">
        <title>Mating type loci evolution in Malassezia.</title>
        <authorList>
            <person name="Coelho M.A."/>
        </authorList>
    </citation>
    <scope>NUCLEOTIDE SEQUENCE</scope>
    <source>
        <strain evidence="1">CBS 9557</strain>
    </source>
</reference>
<name>A0AAF0ELE5_9BASI</name>
<dbReference type="AlphaFoldDB" id="A0AAF0ELE5"/>
<evidence type="ECO:0000313" key="1">
    <source>
        <dbReference type="EMBL" id="WFD28185.1"/>
    </source>
</evidence>
<proteinExistence type="predicted"/>
<dbReference type="EMBL" id="CP119897">
    <property type="protein sequence ID" value="WFD28185.1"/>
    <property type="molecule type" value="Genomic_DNA"/>
</dbReference>
<sequence>MRATDERGIAWVWADTNLDCEAAQAAAAKMVAEISGMAPEDVRACWAQAQGAPWAIQNAYYEADVLHYFCEVAEPAPANPAVVLLVHRGSPLTMHAHRAQVQSGFDVPMALVVGVEGPTIETPRPDMNEVDETYAVHGWEYIDATDADATARVRDALMVHRWPGATVRDTLLTEPPGVLALAQLPDVDGPWPAAPASMQDDLEAFLAEDDEFGAFVGDDSARHEPHTGVDTSLASLTMQIQNVQSLPPGSAKRDAAARIALSVERALSSS</sequence>
<gene>
    <name evidence="1" type="ORF">MNAN1_003191</name>
</gene>
<organism evidence="1 2">
    <name type="scientific">Malassezia nana</name>
    <dbReference type="NCBI Taxonomy" id="180528"/>
    <lineage>
        <taxon>Eukaryota</taxon>
        <taxon>Fungi</taxon>
        <taxon>Dikarya</taxon>
        <taxon>Basidiomycota</taxon>
        <taxon>Ustilaginomycotina</taxon>
        <taxon>Malasseziomycetes</taxon>
        <taxon>Malasseziales</taxon>
        <taxon>Malasseziaceae</taxon>
        <taxon>Malassezia</taxon>
    </lineage>
</organism>
<accession>A0AAF0ELE5</accession>
<dbReference type="Proteomes" id="UP001213623">
    <property type="component" value="Chromosome 6"/>
</dbReference>
<keyword evidence="2" id="KW-1185">Reference proteome</keyword>
<evidence type="ECO:0000313" key="2">
    <source>
        <dbReference type="Proteomes" id="UP001213623"/>
    </source>
</evidence>
<protein>
    <submittedName>
        <fullName evidence="1">Uncharacterized protein</fullName>
    </submittedName>
</protein>